<proteinExistence type="predicted"/>
<protein>
    <recommendedName>
        <fullName evidence="3">Hemerythrin-like domain-containing protein</fullName>
    </recommendedName>
</protein>
<gene>
    <name evidence="1" type="ORF">Pla52o_14510</name>
</gene>
<dbReference type="AlphaFoldDB" id="A0A5C6CJW4"/>
<comment type="caution">
    <text evidence="1">The sequence shown here is derived from an EMBL/GenBank/DDBJ whole genome shotgun (WGS) entry which is preliminary data.</text>
</comment>
<accession>A0A5C6CJW4</accession>
<evidence type="ECO:0000313" key="1">
    <source>
        <dbReference type="EMBL" id="TWU25153.1"/>
    </source>
</evidence>
<dbReference type="EMBL" id="SJPT01000002">
    <property type="protein sequence ID" value="TWU25153.1"/>
    <property type="molecule type" value="Genomic_DNA"/>
</dbReference>
<organism evidence="1 2">
    <name type="scientific">Novipirellula galeiformis</name>
    <dbReference type="NCBI Taxonomy" id="2528004"/>
    <lineage>
        <taxon>Bacteria</taxon>
        <taxon>Pseudomonadati</taxon>
        <taxon>Planctomycetota</taxon>
        <taxon>Planctomycetia</taxon>
        <taxon>Pirellulales</taxon>
        <taxon>Pirellulaceae</taxon>
        <taxon>Novipirellula</taxon>
    </lineage>
</organism>
<dbReference type="Proteomes" id="UP000316304">
    <property type="component" value="Unassembled WGS sequence"/>
</dbReference>
<reference evidence="1 2" key="1">
    <citation type="submission" date="2019-02" db="EMBL/GenBank/DDBJ databases">
        <title>Deep-cultivation of Planctomycetes and their phenomic and genomic characterization uncovers novel biology.</title>
        <authorList>
            <person name="Wiegand S."/>
            <person name="Jogler M."/>
            <person name="Boedeker C."/>
            <person name="Pinto D."/>
            <person name="Vollmers J."/>
            <person name="Rivas-Marin E."/>
            <person name="Kohn T."/>
            <person name="Peeters S.H."/>
            <person name="Heuer A."/>
            <person name="Rast P."/>
            <person name="Oberbeckmann S."/>
            <person name="Bunk B."/>
            <person name="Jeske O."/>
            <person name="Meyerdierks A."/>
            <person name="Storesund J.E."/>
            <person name="Kallscheuer N."/>
            <person name="Luecker S."/>
            <person name="Lage O.M."/>
            <person name="Pohl T."/>
            <person name="Merkel B.J."/>
            <person name="Hornburger P."/>
            <person name="Mueller R.-W."/>
            <person name="Bruemmer F."/>
            <person name="Labrenz M."/>
            <person name="Spormann A.M."/>
            <person name="Op Den Camp H."/>
            <person name="Overmann J."/>
            <person name="Amann R."/>
            <person name="Jetten M.S.M."/>
            <person name="Mascher T."/>
            <person name="Medema M.H."/>
            <person name="Devos D.P."/>
            <person name="Kaster A.-K."/>
            <person name="Ovreas L."/>
            <person name="Rohde M."/>
            <person name="Galperin M.Y."/>
            <person name="Jogler C."/>
        </authorList>
    </citation>
    <scope>NUCLEOTIDE SEQUENCE [LARGE SCALE GENOMIC DNA]</scope>
    <source>
        <strain evidence="1 2">Pla52o</strain>
    </source>
</reference>
<name>A0A5C6CJW4_9BACT</name>
<evidence type="ECO:0000313" key="2">
    <source>
        <dbReference type="Proteomes" id="UP000316304"/>
    </source>
</evidence>
<dbReference type="OrthoDB" id="276004at2"/>
<evidence type="ECO:0008006" key="3">
    <source>
        <dbReference type="Google" id="ProtNLM"/>
    </source>
</evidence>
<keyword evidence="2" id="KW-1185">Reference proteome</keyword>
<sequence length="160" mass="18357">MTAVVTTNRATTKAFVVNSAFLQEIKDSHPELWETLHRVRQVCECEDTPFQSVSQLVRLLNELRDQMAFQFALEEAYGYIEVGLDFAATEANQARKVIAQHCSLYLQLSELIEKAEELQYRGAAAAHVHELIAETQAFDERLRAHERSEDELIEASFDRR</sequence>
<dbReference type="RefSeq" id="WP_146593833.1">
    <property type="nucleotide sequence ID" value="NZ_SJPT01000002.1"/>
</dbReference>